<dbReference type="Proteomes" id="UP000233556">
    <property type="component" value="Unassembled WGS sequence"/>
</dbReference>
<dbReference type="AlphaFoldDB" id="A0A2I0TLK4"/>
<sequence>MSVILLHANSKLAEMLFRPANWNPLGTEPFYFQKQNGYKQELGTKKTDMTSEDSQNERLWRNPTDGKCDSRLLSFLSHFFSKARVLTDFISIALSEKTPPEEKKRKEKKRKEKKRKEKKRKEKKRKEKMREKVSNRKKKKKKFMEGKMLG</sequence>
<reference evidence="3" key="1">
    <citation type="submission" date="2017-11" db="EMBL/GenBank/DDBJ databases">
        <authorList>
            <person name="Lima N.C."/>
            <person name="Parody-Merino A.M."/>
            <person name="Battley P.F."/>
            <person name="Fidler A.E."/>
            <person name="Prosdocimi F."/>
        </authorList>
    </citation>
    <scope>NUCLEOTIDE SEQUENCE [LARGE SCALE GENOMIC DNA]</scope>
</reference>
<dbReference type="EMBL" id="KZ508951">
    <property type="protein sequence ID" value="PKU34613.1"/>
    <property type="molecule type" value="Genomic_DNA"/>
</dbReference>
<gene>
    <name evidence="2" type="ORF">llap_15084</name>
</gene>
<feature type="compositionally biased region" description="Basic residues" evidence="1">
    <location>
        <begin position="105"/>
        <end position="127"/>
    </location>
</feature>
<accession>A0A2I0TLK4</accession>
<evidence type="ECO:0000313" key="2">
    <source>
        <dbReference type="EMBL" id="PKU34613.1"/>
    </source>
</evidence>
<feature type="region of interest" description="Disordered" evidence="1">
    <location>
        <begin position="96"/>
        <end position="150"/>
    </location>
</feature>
<reference evidence="3" key="2">
    <citation type="submission" date="2017-12" db="EMBL/GenBank/DDBJ databases">
        <title>Genome sequence of the Bar-tailed Godwit (Limosa lapponica baueri).</title>
        <authorList>
            <person name="Lima N.C.B."/>
            <person name="Parody-Merino A.M."/>
            <person name="Battley P.F."/>
            <person name="Fidler A.E."/>
            <person name="Prosdocimi F."/>
        </authorList>
    </citation>
    <scope>NUCLEOTIDE SEQUENCE [LARGE SCALE GENOMIC DNA]</scope>
</reference>
<name>A0A2I0TLK4_LIMLA</name>
<organism evidence="2 3">
    <name type="scientific">Limosa lapponica baueri</name>
    <dbReference type="NCBI Taxonomy" id="1758121"/>
    <lineage>
        <taxon>Eukaryota</taxon>
        <taxon>Metazoa</taxon>
        <taxon>Chordata</taxon>
        <taxon>Craniata</taxon>
        <taxon>Vertebrata</taxon>
        <taxon>Euteleostomi</taxon>
        <taxon>Archelosauria</taxon>
        <taxon>Archosauria</taxon>
        <taxon>Dinosauria</taxon>
        <taxon>Saurischia</taxon>
        <taxon>Theropoda</taxon>
        <taxon>Coelurosauria</taxon>
        <taxon>Aves</taxon>
        <taxon>Neognathae</taxon>
        <taxon>Neoaves</taxon>
        <taxon>Charadriiformes</taxon>
        <taxon>Scolopacidae</taxon>
        <taxon>Limosa</taxon>
    </lineage>
</organism>
<evidence type="ECO:0000256" key="1">
    <source>
        <dbReference type="SAM" id="MobiDB-lite"/>
    </source>
</evidence>
<protein>
    <submittedName>
        <fullName evidence="2">Uncharacterized protein</fullName>
    </submittedName>
</protein>
<evidence type="ECO:0000313" key="3">
    <source>
        <dbReference type="Proteomes" id="UP000233556"/>
    </source>
</evidence>
<proteinExistence type="predicted"/>
<keyword evidence="3" id="KW-1185">Reference proteome</keyword>